<comment type="caution">
    <text evidence="2">The sequence shown here is derived from an EMBL/GenBank/DDBJ whole genome shotgun (WGS) entry which is preliminary data.</text>
</comment>
<keyword evidence="1" id="KW-0472">Membrane</keyword>
<dbReference type="SUPFAM" id="SSF81321">
    <property type="entry name" value="Family A G protein-coupled receptor-like"/>
    <property type="match status" value="1"/>
</dbReference>
<dbReference type="EMBL" id="QSUL01000003">
    <property type="protein sequence ID" value="RGN38417.1"/>
    <property type="molecule type" value="Genomic_DNA"/>
</dbReference>
<name>A0A3E5BLC0_9BACE</name>
<evidence type="ECO:0000313" key="2">
    <source>
        <dbReference type="EMBL" id="RGN38417.1"/>
    </source>
</evidence>
<protein>
    <recommendedName>
        <fullName evidence="4">Molecular chaperone DnaJ</fullName>
    </recommendedName>
</protein>
<proteinExistence type="predicted"/>
<sequence>MVKLTRSGKIVGHSSNCKRWGILSILVVFVGSMSFLLYSYFSHDAGNPLCNCLICTFSHTPEEGEYVYNRYLIFISLIWIAVIFAIIFFANCCFVKKNKKKKRS</sequence>
<evidence type="ECO:0000313" key="3">
    <source>
        <dbReference type="Proteomes" id="UP000260983"/>
    </source>
</evidence>
<feature type="transmembrane region" description="Helical" evidence="1">
    <location>
        <begin position="71"/>
        <end position="95"/>
    </location>
</feature>
<feature type="transmembrane region" description="Helical" evidence="1">
    <location>
        <begin position="20"/>
        <end position="41"/>
    </location>
</feature>
<evidence type="ECO:0000256" key="1">
    <source>
        <dbReference type="SAM" id="Phobius"/>
    </source>
</evidence>
<dbReference type="RefSeq" id="WP_117723664.1">
    <property type="nucleotide sequence ID" value="NZ_QSUL01000003.1"/>
</dbReference>
<evidence type="ECO:0008006" key="4">
    <source>
        <dbReference type="Google" id="ProtNLM"/>
    </source>
</evidence>
<reference evidence="2 3" key="1">
    <citation type="submission" date="2018-08" db="EMBL/GenBank/DDBJ databases">
        <title>A genome reference for cultivated species of the human gut microbiota.</title>
        <authorList>
            <person name="Zou Y."/>
            <person name="Xue W."/>
            <person name="Luo G."/>
        </authorList>
    </citation>
    <scope>NUCLEOTIDE SEQUENCE [LARGE SCALE GENOMIC DNA]</scope>
    <source>
        <strain evidence="2 3">OM05-15BH</strain>
    </source>
</reference>
<dbReference type="AlphaFoldDB" id="A0A3E5BLC0"/>
<dbReference type="Proteomes" id="UP000260983">
    <property type="component" value="Unassembled WGS sequence"/>
</dbReference>
<keyword evidence="1" id="KW-0812">Transmembrane</keyword>
<gene>
    <name evidence="2" type="ORF">DXB65_06245</name>
</gene>
<keyword evidence="1" id="KW-1133">Transmembrane helix</keyword>
<accession>A0A3E5BLC0</accession>
<organism evidence="2 3">
    <name type="scientific">Bacteroides oleiciplenus</name>
    <dbReference type="NCBI Taxonomy" id="626931"/>
    <lineage>
        <taxon>Bacteria</taxon>
        <taxon>Pseudomonadati</taxon>
        <taxon>Bacteroidota</taxon>
        <taxon>Bacteroidia</taxon>
        <taxon>Bacteroidales</taxon>
        <taxon>Bacteroidaceae</taxon>
        <taxon>Bacteroides</taxon>
    </lineage>
</organism>